<evidence type="ECO:0000313" key="4">
    <source>
        <dbReference type="Proteomes" id="UP000236290"/>
    </source>
</evidence>
<feature type="chain" id="PRO_5014415891" evidence="2">
    <location>
        <begin position="23"/>
        <end position="386"/>
    </location>
</feature>
<evidence type="ECO:0000256" key="1">
    <source>
        <dbReference type="SAM" id="MobiDB-lite"/>
    </source>
</evidence>
<gene>
    <name evidence="3" type="ORF">THARTR1_08367</name>
</gene>
<organism evidence="3 4">
    <name type="scientific">Trichoderma harzianum</name>
    <name type="common">Hypocrea lixii</name>
    <dbReference type="NCBI Taxonomy" id="5544"/>
    <lineage>
        <taxon>Eukaryota</taxon>
        <taxon>Fungi</taxon>
        <taxon>Dikarya</taxon>
        <taxon>Ascomycota</taxon>
        <taxon>Pezizomycotina</taxon>
        <taxon>Sordariomycetes</taxon>
        <taxon>Hypocreomycetidae</taxon>
        <taxon>Hypocreales</taxon>
        <taxon>Hypocreaceae</taxon>
        <taxon>Trichoderma</taxon>
    </lineage>
</organism>
<feature type="compositionally biased region" description="Acidic residues" evidence="1">
    <location>
        <begin position="126"/>
        <end position="161"/>
    </location>
</feature>
<accession>A0A2K0TZ14</accession>
<dbReference type="Proteomes" id="UP000236290">
    <property type="component" value="Unassembled WGS sequence"/>
</dbReference>
<evidence type="ECO:0000313" key="3">
    <source>
        <dbReference type="EMBL" id="PNP50746.1"/>
    </source>
</evidence>
<feature type="region of interest" description="Disordered" evidence="1">
    <location>
        <begin position="126"/>
        <end position="176"/>
    </location>
</feature>
<evidence type="ECO:0000256" key="2">
    <source>
        <dbReference type="SAM" id="SignalP"/>
    </source>
</evidence>
<feature type="signal peptide" evidence="2">
    <location>
        <begin position="1"/>
        <end position="22"/>
    </location>
</feature>
<keyword evidence="2" id="KW-0732">Signal</keyword>
<dbReference type="OrthoDB" id="4892491at2759"/>
<feature type="compositionally biased region" description="Basic and acidic residues" evidence="1">
    <location>
        <begin position="165"/>
        <end position="176"/>
    </location>
</feature>
<reference evidence="3 4" key="1">
    <citation type="submission" date="2017-02" db="EMBL/GenBank/DDBJ databases">
        <title>Genomes of Trichoderma spp. with biocontrol activity.</title>
        <authorList>
            <person name="Gardiner D."/>
            <person name="Kazan K."/>
            <person name="Vos C."/>
            <person name="Harvey P."/>
        </authorList>
    </citation>
    <scope>NUCLEOTIDE SEQUENCE [LARGE SCALE GENOMIC DNA]</scope>
    <source>
        <strain evidence="3 4">Tr1</strain>
    </source>
</reference>
<sequence length="386" mass="42081">MTMLPSLRFALIVGALACTATANPISRLPLARPSHKLNDPRPTVSMTSVFPMPTYVTMTKQLTVVVEHSPVDCAGGPLPTLFTAQACDFDHALTPMTSTRYYCGGLMSAQTSDLEEKGDDVVYDVDEDTDEDEDEEGEDEDEDEEDEDEDDEDEDDEDEVAGDNLDDHSVPGYFGHEHFERQNSDCTTQRMLGPSLDFGGTSTVYTTTSTVSQLVNCGRCTAVTTVPFFSPGWKPVFPTYTTTVTAIQPSTSTRLDCEPQPTQNVAFVERAVAGHNAANGVPRPVRTHLTKVDHWPPALTTYTDFPMGRDEVECALYYNLFPSRLGSVRKIYTATRTTTAHKDCGPCALVWGTAAYPFAVGPLPTTKTKKGKTTVTAMACRTPGKG</sequence>
<proteinExistence type="predicted"/>
<name>A0A2K0TZ14_TRIHA</name>
<dbReference type="EMBL" id="MTYI01000144">
    <property type="protein sequence ID" value="PNP50746.1"/>
    <property type="molecule type" value="Genomic_DNA"/>
</dbReference>
<protein>
    <submittedName>
        <fullName evidence="3">Uncharacterized protein</fullName>
    </submittedName>
</protein>
<comment type="caution">
    <text evidence="3">The sequence shown here is derived from an EMBL/GenBank/DDBJ whole genome shotgun (WGS) entry which is preliminary data.</text>
</comment>
<dbReference type="AlphaFoldDB" id="A0A2K0TZ14"/>